<accession>A0A521DVL9</accession>
<dbReference type="EMBL" id="FXTP01000009">
    <property type="protein sequence ID" value="SMO75648.1"/>
    <property type="molecule type" value="Genomic_DNA"/>
</dbReference>
<protein>
    <submittedName>
        <fullName evidence="1">Uncharacterized protein</fullName>
    </submittedName>
</protein>
<keyword evidence="2" id="KW-1185">Reference proteome</keyword>
<dbReference type="Proteomes" id="UP000317557">
    <property type="component" value="Unassembled WGS sequence"/>
</dbReference>
<evidence type="ECO:0000313" key="2">
    <source>
        <dbReference type="Proteomes" id="UP000317557"/>
    </source>
</evidence>
<name>A0A521DVL9_9BACT</name>
<dbReference type="AlphaFoldDB" id="A0A521DVL9"/>
<evidence type="ECO:0000313" key="1">
    <source>
        <dbReference type="EMBL" id="SMO75648.1"/>
    </source>
</evidence>
<proteinExistence type="predicted"/>
<gene>
    <name evidence="1" type="ORF">SAMN06265219_109140</name>
</gene>
<sequence length="142" mass="16000">MLWNIFGWLGTGLVIKAFHAHDKEDHCAVSFCYCEIEDGRKICTCHHPELQPQNTSDSVAKTHGSDHLDDKTVEHDYCFYSAPHPPNSSNSNDMGLIYAKFDATCKQDFRFITTPRDIESPSHLSYAILDGFAADLLRPPRG</sequence>
<organism evidence="1 2">
    <name type="scientific">Gracilimonas mengyeensis</name>
    <dbReference type="NCBI Taxonomy" id="1302730"/>
    <lineage>
        <taxon>Bacteria</taxon>
        <taxon>Pseudomonadati</taxon>
        <taxon>Balneolota</taxon>
        <taxon>Balneolia</taxon>
        <taxon>Balneolales</taxon>
        <taxon>Balneolaceae</taxon>
        <taxon>Gracilimonas</taxon>
    </lineage>
</organism>
<reference evidence="1 2" key="1">
    <citation type="submission" date="2017-05" db="EMBL/GenBank/DDBJ databases">
        <authorList>
            <person name="Varghese N."/>
            <person name="Submissions S."/>
        </authorList>
    </citation>
    <scope>NUCLEOTIDE SEQUENCE [LARGE SCALE GENOMIC DNA]</scope>
    <source>
        <strain evidence="1 2">DSM 21985</strain>
    </source>
</reference>